<evidence type="ECO:0000256" key="1">
    <source>
        <dbReference type="ARBA" id="ARBA00006243"/>
    </source>
</evidence>
<dbReference type="Gene3D" id="3.30.1330.10">
    <property type="entry name" value="PurM-like, N-terminal domain"/>
    <property type="match status" value="1"/>
</dbReference>
<proteinExistence type="inferred from homology"/>
<name>A0A1I0E997_9FIRM</name>
<dbReference type="PANTHER" id="PTHR30303">
    <property type="entry name" value="HYDROGENASE ISOENZYMES FORMATION PROTEIN HYPE"/>
    <property type="match status" value="1"/>
</dbReference>
<reference evidence="4 5" key="1">
    <citation type="submission" date="2016-10" db="EMBL/GenBank/DDBJ databases">
        <authorList>
            <person name="de Groot N.N."/>
        </authorList>
    </citation>
    <scope>NUCLEOTIDE SEQUENCE [LARGE SCALE GENOMIC DNA]</scope>
    <source>
        <strain evidence="4 5">DSM 1801</strain>
    </source>
</reference>
<dbReference type="RefSeq" id="WP_092478419.1">
    <property type="nucleotide sequence ID" value="NZ_FOHN01000019.1"/>
</dbReference>
<evidence type="ECO:0000313" key="4">
    <source>
        <dbReference type="EMBL" id="SET41439.1"/>
    </source>
</evidence>
<evidence type="ECO:0000313" key="5">
    <source>
        <dbReference type="Proteomes" id="UP000199800"/>
    </source>
</evidence>
<protein>
    <submittedName>
        <fullName evidence="4">Hydrogenase maturation factor</fullName>
    </submittedName>
</protein>
<gene>
    <name evidence="4" type="ORF">SAMN04487772_11935</name>
</gene>
<dbReference type="AlphaFoldDB" id="A0A1I0E997"/>
<dbReference type="STRING" id="29364.SAMN04487772_11935"/>
<dbReference type="GO" id="GO:0051604">
    <property type="term" value="P:protein maturation"/>
    <property type="evidence" value="ECO:0007669"/>
    <property type="project" value="TreeGrafter"/>
</dbReference>
<dbReference type="Pfam" id="PF00586">
    <property type="entry name" value="AIRS"/>
    <property type="match status" value="1"/>
</dbReference>
<dbReference type="SUPFAM" id="SSF55326">
    <property type="entry name" value="PurM N-terminal domain-like"/>
    <property type="match status" value="1"/>
</dbReference>
<sequence length="328" mass="35974">MKIGKIPETVLKRSVFKQIHHRRNEVLLRPGVGEDCAMLQVGPDEVLVMSTDPITGTTKEIGTFAVHVTANDIASSGAEPIGILLTLILPEQISESDIKQIMKEAEAVCEELNIEIMGGHTEVSKAVNQPLISVTGIGKIKKNEMLKTAGLKPGQELVMTKWAGLEGTAILAKEKENELRGRFHQDFIDRAKEMFQYISVVREAKIAKMMGVSSMHDVTEGGIFGALWEAAAASGAGIEVDLKKIPIKQETIEICEIFDLNPYMLMSSGCMLISTDKGNALVEALKNEGISSAIIGRVIKGNDRIIINEDEKRYLEPPKTDELYKAFK</sequence>
<dbReference type="InterPro" id="IPR016188">
    <property type="entry name" value="PurM-like_N"/>
</dbReference>
<dbReference type="OrthoDB" id="153904at2"/>
<comment type="similarity">
    <text evidence="1">Belongs to the HypE family.</text>
</comment>
<dbReference type="InterPro" id="IPR011854">
    <property type="entry name" value="HypE"/>
</dbReference>
<dbReference type="SUPFAM" id="SSF56042">
    <property type="entry name" value="PurM C-terminal domain-like"/>
    <property type="match status" value="1"/>
</dbReference>
<keyword evidence="5" id="KW-1185">Reference proteome</keyword>
<dbReference type="Pfam" id="PF02769">
    <property type="entry name" value="AIRS_C"/>
    <property type="match status" value="1"/>
</dbReference>
<organism evidence="4 5">
    <name type="scientific">[Clostridium] polysaccharolyticum</name>
    <dbReference type="NCBI Taxonomy" id="29364"/>
    <lineage>
        <taxon>Bacteria</taxon>
        <taxon>Bacillati</taxon>
        <taxon>Bacillota</taxon>
        <taxon>Clostridia</taxon>
        <taxon>Lachnospirales</taxon>
        <taxon>Lachnospiraceae</taxon>
    </lineage>
</organism>
<feature type="domain" description="PurM-like C-terminal" evidence="3">
    <location>
        <begin position="152"/>
        <end position="303"/>
    </location>
</feature>
<dbReference type="InterPro" id="IPR036921">
    <property type="entry name" value="PurM-like_N_sf"/>
</dbReference>
<dbReference type="InterPro" id="IPR010918">
    <property type="entry name" value="PurM-like_C_dom"/>
</dbReference>
<dbReference type="CDD" id="cd06061">
    <property type="entry name" value="PurM-like1"/>
    <property type="match status" value="1"/>
</dbReference>
<accession>A0A1I0E997</accession>
<dbReference type="PANTHER" id="PTHR30303:SF4">
    <property type="entry name" value="HYDROGENASE EXPRESSION_FORMATION PROTEIN HYPE"/>
    <property type="match status" value="1"/>
</dbReference>
<dbReference type="InterPro" id="IPR036676">
    <property type="entry name" value="PurM-like_C_sf"/>
</dbReference>
<dbReference type="PIRSF" id="PIRSF005644">
    <property type="entry name" value="Hdrgns_mtr_HypE"/>
    <property type="match status" value="1"/>
</dbReference>
<dbReference type="EMBL" id="FOHN01000019">
    <property type="protein sequence ID" value="SET41439.1"/>
    <property type="molecule type" value="Genomic_DNA"/>
</dbReference>
<evidence type="ECO:0000259" key="2">
    <source>
        <dbReference type="Pfam" id="PF00586"/>
    </source>
</evidence>
<dbReference type="Proteomes" id="UP000199800">
    <property type="component" value="Unassembled WGS sequence"/>
</dbReference>
<feature type="domain" description="PurM-like N-terminal" evidence="2">
    <location>
        <begin position="33"/>
        <end position="140"/>
    </location>
</feature>
<evidence type="ECO:0000259" key="3">
    <source>
        <dbReference type="Pfam" id="PF02769"/>
    </source>
</evidence>
<dbReference type="Gene3D" id="3.90.650.10">
    <property type="entry name" value="PurM-like C-terminal domain"/>
    <property type="match status" value="1"/>
</dbReference>